<dbReference type="InterPro" id="IPR042745">
    <property type="entry name" value="RNase-L_RNase"/>
</dbReference>
<organism evidence="9 10">
    <name type="scientific">Tupaia chinensis</name>
    <name type="common">Chinese tree shrew</name>
    <name type="synonym">Tupaia belangeri chinensis</name>
    <dbReference type="NCBI Taxonomy" id="246437"/>
    <lineage>
        <taxon>Eukaryota</taxon>
        <taxon>Metazoa</taxon>
        <taxon>Chordata</taxon>
        <taxon>Craniata</taxon>
        <taxon>Vertebrata</taxon>
        <taxon>Euteleostomi</taxon>
        <taxon>Mammalia</taxon>
        <taxon>Eutheria</taxon>
        <taxon>Euarchontoglires</taxon>
        <taxon>Scandentia</taxon>
        <taxon>Tupaiidae</taxon>
        <taxon>Tupaia</taxon>
    </lineage>
</organism>
<keyword evidence="3" id="KW-0067">ATP-binding</keyword>
<dbReference type="PRINTS" id="PR01415">
    <property type="entry name" value="ANKYRIN"/>
</dbReference>
<dbReference type="GO" id="GO:0045071">
    <property type="term" value="P:negative regulation of viral genome replication"/>
    <property type="evidence" value="ECO:0007669"/>
    <property type="project" value="TreeGrafter"/>
</dbReference>
<dbReference type="PROSITE" id="PS50297">
    <property type="entry name" value="ANK_REP_REGION"/>
    <property type="match status" value="5"/>
</dbReference>
<feature type="repeat" description="ANK" evidence="5">
    <location>
        <begin position="167"/>
        <end position="200"/>
    </location>
</feature>
<dbReference type="Pfam" id="PF06479">
    <property type="entry name" value="Ribonuc_2-5A"/>
    <property type="match status" value="1"/>
</dbReference>
<dbReference type="Gene3D" id="1.25.40.20">
    <property type="entry name" value="Ankyrin repeat-containing domain"/>
    <property type="match status" value="1"/>
</dbReference>
<dbReference type="Gene3D" id="1.20.1440.180">
    <property type="entry name" value="KEN domain"/>
    <property type="match status" value="1"/>
</dbReference>
<dbReference type="Proteomes" id="UP000011518">
    <property type="component" value="Unassembled WGS sequence"/>
</dbReference>
<dbReference type="Pfam" id="PF00069">
    <property type="entry name" value="Pkinase"/>
    <property type="match status" value="1"/>
</dbReference>
<dbReference type="PROSITE" id="PS50088">
    <property type="entry name" value="ANK_REPEAT"/>
    <property type="match status" value="5"/>
</dbReference>
<dbReference type="InterPro" id="IPR010513">
    <property type="entry name" value="KEN_dom"/>
</dbReference>
<evidence type="ECO:0000313" key="9">
    <source>
        <dbReference type="EMBL" id="ELW70899.1"/>
    </source>
</evidence>
<dbReference type="eggNOG" id="KOG4177">
    <property type="taxonomic scope" value="Eukaryota"/>
</dbReference>
<dbReference type="Pfam" id="PF12796">
    <property type="entry name" value="Ank_2"/>
    <property type="match status" value="2"/>
</dbReference>
<evidence type="ECO:0000256" key="4">
    <source>
        <dbReference type="ARBA" id="ARBA00023043"/>
    </source>
</evidence>
<dbReference type="InterPro" id="IPR011009">
    <property type="entry name" value="Kinase-like_dom_sf"/>
</dbReference>
<dbReference type="GO" id="GO:0006397">
    <property type="term" value="P:mRNA processing"/>
    <property type="evidence" value="ECO:0007669"/>
    <property type="project" value="InterPro"/>
</dbReference>
<evidence type="ECO:0000259" key="7">
    <source>
        <dbReference type="PROSITE" id="PS50011"/>
    </source>
</evidence>
<feature type="region of interest" description="Disordered" evidence="6">
    <location>
        <begin position="715"/>
        <end position="741"/>
    </location>
</feature>
<proteinExistence type="predicted"/>
<evidence type="ECO:0000313" key="10">
    <source>
        <dbReference type="Proteomes" id="UP000011518"/>
    </source>
</evidence>
<dbReference type="GO" id="GO:0051607">
    <property type="term" value="P:defense response to virus"/>
    <property type="evidence" value="ECO:0007669"/>
    <property type="project" value="TreeGrafter"/>
</dbReference>
<keyword evidence="2" id="KW-0547">Nucleotide-binding</keyword>
<dbReference type="Pfam" id="PF13857">
    <property type="entry name" value="Ank_5"/>
    <property type="match status" value="1"/>
</dbReference>
<reference evidence="10" key="2">
    <citation type="journal article" date="2013" name="Nat. Commun.">
        <title>Genome of the Chinese tree shrew.</title>
        <authorList>
            <person name="Fan Y."/>
            <person name="Huang Z.Y."/>
            <person name="Cao C.C."/>
            <person name="Chen C.S."/>
            <person name="Chen Y.X."/>
            <person name="Fan D.D."/>
            <person name="He J."/>
            <person name="Hou H.L."/>
            <person name="Hu L."/>
            <person name="Hu X.T."/>
            <person name="Jiang X.T."/>
            <person name="Lai R."/>
            <person name="Lang Y.S."/>
            <person name="Liang B."/>
            <person name="Liao S.G."/>
            <person name="Mu D."/>
            <person name="Ma Y.Y."/>
            <person name="Niu Y.Y."/>
            <person name="Sun X.Q."/>
            <person name="Xia J.Q."/>
            <person name="Xiao J."/>
            <person name="Xiong Z.Q."/>
            <person name="Xu L."/>
            <person name="Yang L."/>
            <person name="Zhang Y."/>
            <person name="Zhao W."/>
            <person name="Zhao X.D."/>
            <person name="Zheng Y.T."/>
            <person name="Zhou J.M."/>
            <person name="Zhu Y.B."/>
            <person name="Zhang G.J."/>
            <person name="Wang J."/>
            <person name="Yao Y.G."/>
        </authorList>
    </citation>
    <scope>NUCLEOTIDE SEQUENCE [LARGE SCALE GENOMIC DNA]</scope>
</reference>
<evidence type="ECO:0000256" key="5">
    <source>
        <dbReference type="PROSITE-ProRule" id="PRU00023"/>
    </source>
</evidence>
<dbReference type="InParanoid" id="L9L8C1"/>
<dbReference type="InterPro" id="IPR038357">
    <property type="entry name" value="KEN_sf"/>
</dbReference>
<feature type="domain" description="KEN" evidence="8">
    <location>
        <begin position="589"/>
        <end position="723"/>
    </location>
</feature>
<gene>
    <name evidence="9" type="ORF">TREES_T100015761</name>
</gene>
<protein>
    <submittedName>
        <fullName evidence="9">2-5A-dependent ribonuclease</fullName>
    </submittedName>
</protein>
<feature type="repeat" description="ANK" evidence="5">
    <location>
        <begin position="58"/>
        <end position="90"/>
    </location>
</feature>
<keyword evidence="1" id="KW-0677">Repeat</keyword>
<evidence type="ECO:0000256" key="1">
    <source>
        <dbReference type="ARBA" id="ARBA00022737"/>
    </source>
</evidence>
<dbReference type="GO" id="GO:0005524">
    <property type="term" value="F:ATP binding"/>
    <property type="evidence" value="ECO:0007669"/>
    <property type="project" value="UniProtKB-KW"/>
</dbReference>
<dbReference type="InterPro" id="IPR000719">
    <property type="entry name" value="Prot_kinase_dom"/>
</dbReference>
<dbReference type="SMART" id="SM00580">
    <property type="entry name" value="PUG"/>
    <property type="match status" value="1"/>
</dbReference>
<name>L9L8C1_TUPCH</name>
<reference evidence="10" key="1">
    <citation type="submission" date="2012-07" db="EMBL/GenBank/DDBJ databases">
        <title>Genome of the Chinese tree shrew, a rising model animal genetically related to primates.</title>
        <authorList>
            <person name="Zhang G."/>
            <person name="Fan Y."/>
            <person name="Yao Y."/>
            <person name="Huang Z."/>
        </authorList>
    </citation>
    <scope>NUCLEOTIDE SEQUENCE [LARGE SCALE GENOMIC DNA]</scope>
</reference>
<dbReference type="KEGG" id="tup:102494136"/>
<dbReference type="PANTHER" id="PTHR24141">
    <property type="entry name" value="2-5A-DEPENDENT RIBONUCLEASE"/>
    <property type="match status" value="1"/>
</dbReference>
<dbReference type="SUPFAM" id="SSF48403">
    <property type="entry name" value="Ankyrin repeat"/>
    <property type="match status" value="1"/>
</dbReference>
<dbReference type="PROSITE" id="PS50011">
    <property type="entry name" value="PROTEIN_KINASE_DOM"/>
    <property type="match status" value="1"/>
</dbReference>
<dbReference type="SUPFAM" id="SSF56112">
    <property type="entry name" value="Protein kinase-like (PK-like)"/>
    <property type="match status" value="1"/>
</dbReference>
<keyword evidence="4 5" id="KW-0040">ANK repeat</keyword>
<dbReference type="Pfam" id="PF13637">
    <property type="entry name" value="Ank_4"/>
    <property type="match status" value="1"/>
</dbReference>
<feature type="compositionally biased region" description="Polar residues" evidence="6">
    <location>
        <begin position="1"/>
        <end position="19"/>
    </location>
</feature>
<feature type="domain" description="Protein kinase" evidence="7">
    <location>
        <begin position="365"/>
        <end position="586"/>
    </location>
</feature>
<dbReference type="SMART" id="SM00220">
    <property type="entry name" value="S_TKc"/>
    <property type="match status" value="1"/>
</dbReference>
<feature type="repeat" description="ANK" evidence="5">
    <location>
        <begin position="124"/>
        <end position="156"/>
    </location>
</feature>
<dbReference type="FunCoup" id="L9L8C1">
    <property type="interactions" value="479"/>
</dbReference>
<dbReference type="PANTHER" id="PTHR24141:SF1">
    <property type="entry name" value="2-5A-DEPENDENT RIBONUCLEASE"/>
    <property type="match status" value="1"/>
</dbReference>
<dbReference type="GO" id="GO:0004540">
    <property type="term" value="F:RNA nuclease activity"/>
    <property type="evidence" value="ECO:0007669"/>
    <property type="project" value="InterPro"/>
</dbReference>
<sequence>MEPNGQRNSQMAPTFFSSKEGTEKDKHLLIEAVQRKDVKLVQQLLERGTDVNFQEEEGGWTPLHNAVQQNREDIVELLLDHGADPHLRKKNGATPFIIAGIVGNVQLLRLFLSKGADVNECDFNGFTAFMEAAAYNKVDALRFLHERGAKVNLGRKPKMDQEKLGKGGATALMDAAEKGHIVVLKILLDEMGADVNARDNMGQNALIHALQSCNDRDVENVIHLLLDHGADVSGRGERGKTSLILAVEKKHLGLVQMLLEQEGIEINDKDSEGKTALRIAVEYELKDIVQLLCESGASVDCGDLVMIARRKYNSCLEDILLTHGAKGHSNPIAEDWTPQSSCWGAALKKLHKAHCPVIGKLRIFINEEYKIADTSEGGIYLGFYEEKEVAVKRFRENSVCAQQEISCLQSSRENSHLVTLYGTESHKGCVYVCLTLCEQTLREHLDMHGGEAVECGEDKFTRDILLSIFRAVQELHLSCGYTHQDLQPQNILIYSKNAVRLADFDKSIKWAGDPQEIRKDLEALGRLVLYVVKRGKIPFETLETQGDEELVQLSPDEESKDLIYHLFHPGENVKDYLSDLLEHPFFWTWESRYRTLRNVGNESDIKKLKPKSKILELLNPGPSDCSRSFSQWTKEIDEYVMKKMNKFYEKNRNFYKDTVGDLLKFIRNIGEHIDEDKNKDLKSKIGDPSCYFQKKFPDLVIYVYTKLQDTEYKKHFPNTHHPDQPQCDRGGRTSGLASPAC</sequence>
<evidence type="ECO:0000256" key="3">
    <source>
        <dbReference type="ARBA" id="ARBA00022840"/>
    </source>
</evidence>
<dbReference type="FunFam" id="1.20.1440.180:FF:000003">
    <property type="entry name" value="Ribonuclease L"/>
    <property type="match status" value="1"/>
</dbReference>
<feature type="repeat" description="ANK" evidence="5">
    <location>
        <begin position="91"/>
        <end position="123"/>
    </location>
</feature>
<dbReference type="InterPro" id="IPR036770">
    <property type="entry name" value="Ankyrin_rpt-contain_sf"/>
</dbReference>
<dbReference type="GO" id="GO:0004672">
    <property type="term" value="F:protein kinase activity"/>
    <property type="evidence" value="ECO:0007669"/>
    <property type="project" value="InterPro"/>
</dbReference>
<dbReference type="STRING" id="246437.L9L8C1"/>
<dbReference type="Gene3D" id="1.10.510.10">
    <property type="entry name" value="Transferase(Phosphotransferase) domain 1"/>
    <property type="match status" value="1"/>
</dbReference>
<accession>L9L8C1</accession>
<dbReference type="AlphaFoldDB" id="L9L8C1"/>
<evidence type="ECO:0000256" key="6">
    <source>
        <dbReference type="SAM" id="MobiDB-lite"/>
    </source>
</evidence>
<dbReference type="CDD" id="cd10423">
    <property type="entry name" value="RNase_RNase-L"/>
    <property type="match status" value="1"/>
</dbReference>
<feature type="repeat" description="ANK" evidence="5">
    <location>
        <begin position="272"/>
        <end position="304"/>
    </location>
</feature>
<evidence type="ECO:0000256" key="2">
    <source>
        <dbReference type="ARBA" id="ARBA00022741"/>
    </source>
</evidence>
<keyword evidence="10" id="KW-1185">Reference proteome</keyword>
<dbReference type="SMART" id="SM00248">
    <property type="entry name" value="ANK"/>
    <property type="match status" value="8"/>
</dbReference>
<dbReference type="eggNOG" id="KOG1027">
    <property type="taxonomic scope" value="Eukaryota"/>
</dbReference>
<dbReference type="PROSITE" id="PS51392">
    <property type="entry name" value="KEN"/>
    <property type="match status" value="1"/>
</dbReference>
<dbReference type="EMBL" id="KB320481">
    <property type="protein sequence ID" value="ELW70899.1"/>
    <property type="molecule type" value="Genomic_DNA"/>
</dbReference>
<evidence type="ECO:0000259" key="8">
    <source>
        <dbReference type="PROSITE" id="PS51392"/>
    </source>
</evidence>
<dbReference type="InterPro" id="IPR002110">
    <property type="entry name" value="Ankyrin_rpt"/>
</dbReference>
<dbReference type="OrthoDB" id="194358at2759"/>
<feature type="region of interest" description="Disordered" evidence="6">
    <location>
        <begin position="1"/>
        <end position="20"/>
    </location>
</feature>
<dbReference type="GO" id="GO:0003723">
    <property type="term" value="F:RNA binding"/>
    <property type="evidence" value="ECO:0007669"/>
    <property type="project" value="TreeGrafter"/>
</dbReference>